<proteinExistence type="predicted"/>
<evidence type="ECO:0000313" key="1">
    <source>
        <dbReference type="EMBL" id="SVC22751.1"/>
    </source>
</evidence>
<evidence type="ECO:0008006" key="2">
    <source>
        <dbReference type="Google" id="ProtNLM"/>
    </source>
</evidence>
<protein>
    <recommendedName>
        <fullName evidence="2">Glycosyltransferase 2-like domain-containing protein</fullName>
    </recommendedName>
</protein>
<accession>A0A382KJ76</accession>
<dbReference type="InterPro" id="IPR029044">
    <property type="entry name" value="Nucleotide-diphossugar_trans"/>
</dbReference>
<gene>
    <name evidence="1" type="ORF">METZ01_LOCUS275605</name>
</gene>
<feature type="non-terminal residue" evidence="1">
    <location>
        <position position="94"/>
    </location>
</feature>
<organism evidence="1">
    <name type="scientific">marine metagenome</name>
    <dbReference type="NCBI Taxonomy" id="408172"/>
    <lineage>
        <taxon>unclassified sequences</taxon>
        <taxon>metagenomes</taxon>
        <taxon>ecological metagenomes</taxon>
    </lineage>
</organism>
<dbReference type="Gene3D" id="3.90.550.10">
    <property type="entry name" value="Spore Coat Polysaccharide Biosynthesis Protein SpsA, Chain A"/>
    <property type="match status" value="1"/>
</dbReference>
<sequence length="94" mass="10987">MDDDDAWDKNKLSKQVKMMDSSNTILSYTGKKIIYQKNNTSTTKYSYKSHFLSPHFTLLLHNYIGTTSSIVIRRNLCSGNMNFDEELHLLQDYE</sequence>
<name>A0A382KJ76_9ZZZZ</name>
<dbReference type="AlphaFoldDB" id="A0A382KJ76"/>
<reference evidence="1" key="1">
    <citation type="submission" date="2018-05" db="EMBL/GenBank/DDBJ databases">
        <authorList>
            <person name="Lanie J.A."/>
            <person name="Ng W.-L."/>
            <person name="Kazmierczak K.M."/>
            <person name="Andrzejewski T.M."/>
            <person name="Davidsen T.M."/>
            <person name="Wayne K.J."/>
            <person name="Tettelin H."/>
            <person name="Glass J.I."/>
            <person name="Rusch D."/>
            <person name="Podicherti R."/>
            <person name="Tsui H.-C.T."/>
            <person name="Winkler M.E."/>
        </authorList>
    </citation>
    <scope>NUCLEOTIDE SEQUENCE</scope>
</reference>
<dbReference type="SUPFAM" id="SSF53448">
    <property type="entry name" value="Nucleotide-diphospho-sugar transferases"/>
    <property type="match status" value="1"/>
</dbReference>
<dbReference type="EMBL" id="UINC01080113">
    <property type="protein sequence ID" value="SVC22751.1"/>
    <property type="molecule type" value="Genomic_DNA"/>
</dbReference>